<reference evidence="1 2" key="1">
    <citation type="submission" date="2021-01" db="EMBL/GenBank/DDBJ databases">
        <title>Entomomonas sp. F2A isolated from a house cricket (Acheta domesticus).</title>
        <authorList>
            <person name="Spergser J."/>
            <person name="Busse H.-J."/>
        </authorList>
    </citation>
    <scope>NUCLEOTIDE SEQUENCE [LARGE SCALE GENOMIC DNA]</scope>
    <source>
        <strain evidence="1 2">F2A</strain>
    </source>
</reference>
<proteinExistence type="predicted"/>
<evidence type="ECO:0000313" key="2">
    <source>
        <dbReference type="Proteomes" id="UP000595278"/>
    </source>
</evidence>
<gene>
    <name evidence="1" type="ORF">JHT90_06200</name>
</gene>
<accession>A0A974NHZ9</accession>
<dbReference type="RefSeq" id="WP_201095272.1">
    <property type="nucleotide sequence ID" value="NZ_CP067393.1"/>
</dbReference>
<keyword evidence="2" id="KW-1185">Reference proteome</keyword>
<evidence type="ECO:0000313" key="1">
    <source>
        <dbReference type="EMBL" id="QQP86829.1"/>
    </source>
</evidence>
<organism evidence="1 2">
    <name type="scientific">Entomomonas asaccharolytica</name>
    <dbReference type="NCBI Taxonomy" id="2785331"/>
    <lineage>
        <taxon>Bacteria</taxon>
        <taxon>Pseudomonadati</taxon>
        <taxon>Pseudomonadota</taxon>
        <taxon>Gammaproteobacteria</taxon>
        <taxon>Pseudomonadales</taxon>
        <taxon>Pseudomonadaceae</taxon>
        <taxon>Entomomonas</taxon>
    </lineage>
</organism>
<dbReference type="Proteomes" id="UP000595278">
    <property type="component" value="Chromosome"/>
</dbReference>
<sequence length="178" mass="21031">MSVLNISKNQQPIKVCNEETTTQSLEEKLRKLLVYKRLCSRTDNRRAEAKIKHDVAIFKQFNIDSIDIFYLAIPETLTQYPKLFKQYGLLTFHNYSVLNELNILEIDTGFVIGTVTFFRGFGIKDRVRLLRESIEKFDTYDEARVALETTNWTQWVLLDNYEESIIDTSNYDWSLLRK</sequence>
<protein>
    <submittedName>
        <fullName evidence="1">Uncharacterized protein</fullName>
    </submittedName>
</protein>
<dbReference type="KEGG" id="eaz:JHT90_06200"/>
<dbReference type="EMBL" id="CP067393">
    <property type="protein sequence ID" value="QQP86829.1"/>
    <property type="molecule type" value="Genomic_DNA"/>
</dbReference>
<dbReference type="AlphaFoldDB" id="A0A974NHZ9"/>
<name>A0A974NHZ9_9GAMM</name>